<feature type="compositionally biased region" description="Polar residues" evidence="1">
    <location>
        <begin position="206"/>
        <end position="229"/>
    </location>
</feature>
<accession>A0A439D114</accession>
<feature type="region of interest" description="Disordered" evidence="1">
    <location>
        <begin position="163"/>
        <end position="236"/>
    </location>
</feature>
<feature type="region of interest" description="Disordered" evidence="1">
    <location>
        <begin position="284"/>
        <end position="368"/>
    </location>
</feature>
<feature type="compositionally biased region" description="Basic residues" evidence="1">
    <location>
        <begin position="308"/>
        <end position="321"/>
    </location>
</feature>
<keyword evidence="3" id="KW-1185">Reference proteome</keyword>
<name>A0A439D114_9PEZI</name>
<dbReference type="AlphaFoldDB" id="A0A439D114"/>
<gene>
    <name evidence="2" type="ORF">EKO27_g6952</name>
</gene>
<evidence type="ECO:0000313" key="3">
    <source>
        <dbReference type="Proteomes" id="UP000286045"/>
    </source>
</evidence>
<organism evidence="2 3">
    <name type="scientific">Xylaria grammica</name>
    <dbReference type="NCBI Taxonomy" id="363999"/>
    <lineage>
        <taxon>Eukaryota</taxon>
        <taxon>Fungi</taxon>
        <taxon>Dikarya</taxon>
        <taxon>Ascomycota</taxon>
        <taxon>Pezizomycotina</taxon>
        <taxon>Sordariomycetes</taxon>
        <taxon>Xylariomycetidae</taxon>
        <taxon>Xylariales</taxon>
        <taxon>Xylariaceae</taxon>
        <taxon>Xylaria</taxon>
    </lineage>
</organism>
<comment type="caution">
    <text evidence="2">The sequence shown here is derived from an EMBL/GenBank/DDBJ whole genome shotgun (WGS) entry which is preliminary data.</text>
</comment>
<proteinExistence type="predicted"/>
<dbReference type="Proteomes" id="UP000286045">
    <property type="component" value="Unassembled WGS sequence"/>
</dbReference>
<dbReference type="EMBL" id="RYZI01000215">
    <property type="protein sequence ID" value="RWA08153.1"/>
    <property type="molecule type" value="Genomic_DNA"/>
</dbReference>
<evidence type="ECO:0000256" key="1">
    <source>
        <dbReference type="SAM" id="MobiDB-lite"/>
    </source>
</evidence>
<sequence>MAELLSLPDGSTISNSMSPIYTGLSAPLALTATGLREIIRRAQPGRHSSCFWDSQGSAVLDEDEHEHTRGRFNSPAGMTKAVHPSAYLIPQSNIEPHRAIGAHLGVEPEGAGRHISAILGEANTVKYSSSSHVDAPIEVVSSYVTKGAFRFQKYQEPGEFRFPKTRSQQEPTWRPGDGFSDDEVKPGFIPLTTGKRKRKRSRSLSAFGQLSLETENATPDSSAGIASSQRRLRGRRAYRTEVTDPWPTRENFMEDSITNNAENAGAQSYGIVSSAPQFIPRCPPTSTLQTKQAMPRKRRGSDFENFGKHVRKSRSCHRRRPSSIFTTSPQGYDSEASDEGDGEERNGPYENVEDESGRQSVTDEELEDMSTIIVEDSDNGSVMLGEGNFDEDEVMQGTIQDSQPDEIPSGRFEVGEKFEAYLLSLARRLPSAAAEDAVPHARPD</sequence>
<reference evidence="2 3" key="1">
    <citation type="submission" date="2018-12" db="EMBL/GenBank/DDBJ databases">
        <title>Draft genome sequence of Xylaria grammica IHI A82.</title>
        <authorList>
            <person name="Buettner E."/>
            <person name="Kellner H."/>
        </authorList>
    </citation>
    <scope>NUCLEOTIDE SEQUENCE [LARGE SCALE GENOMIC DNA]</scope>
    <source>
        <strain evidence="2 3">IHI A82</strain>
    </source>
</reference>
<evidence type="ECO:0000313" key="2">
    <source>
        <dbReference type="EMBL" id="RWA08153.1"/>
    </source>
</evidence>
<protein>
    <submittedName>
        <fullName evidence="2">Uncharacterized protein</fullName>
    </submittedName>
</protein>